<comment type="caution">
    <text evidence="8">The sequence shown here is derived from an EMBL/GenBank/DDBJ whole genome shotgun (WGS) entry which is preliminary data.</text>
</comment>
<dbReference type="Gene3D" id="3.30.230.10">
    <property type="match status" value="1"/>
</dbReference>
<dbReference type="InterPro" id="IPR020568">
    <property type="entry name" value="Ribosomal_Su5_D2-typ_SF"/>
</dbReference>
<evidence type="ECO:0000256" key="4">
    <source>
        <dbReference type="ARBA" id="ARBA00022801"/>
    </source>
</evidence>
<sequence>MLAPPNRITRRSDFTRTLKNGVRVGRRDVVAHVLVPESPDFVSHGGPRIGLIVGKSVGNSVVRHAVARRLRAAARPLVDRCDPSTMVVVRALPGSATCPEPELQRQLTAAVDKAERRLESTV</sequence>
<dbReference type="RefSeq" id="WP_099382809.1">
    <property type="nucleotide sequence ID" value="NZ_PEBD01000008.1"/>
</dbReference>
<name>A0A2G3PLX3_WILMA</name>
<keyword evidence="1 6" id="KW-0819">tRNA processing</keyword>
<proteinExistence type="inferred from homology"/>
<dbReference type="GO" id="GO:0000049">
    <property type="term" value="F:tRNA binding"/>
    <property type="evidence" value="ECO:0007669"/>
    <property type="project" value="UniProtKB-UniRule"/>
</dbReference>
<dbReference type="EMBL" id="PEBD01000008">
    <property type="protein sequence ID" value="PHV66791.1"/>
    <property type="molecule type" value="Genomic_DNA"/>
</dbReference>
<reference evidence="8 9" key="1">
    <citation type="submission" date="2017-10" db="EMBL/GenBank/DDBJ databases">
        <title>The draft genome sequence of Williamsia sp. BULT 1.1 isolated from the semi-arid grassland soils from South Africa.</title>
        <authorList>
            <person name="Kabwe M.H."/>
            <person name="Govender N."/>
            <person name="Mutseka Lunga P."/>
            <person name="Vikram S."/>
            <person name="Makhalanyane T.P."/>
        </authorList>
    </citation>
    <scope>NUCLEOTIDE SEQUENCE [LARGE SCALE GENOMIC DNA]</scope>
    <source>
        <strain evidence="8 9">BULT 1.1</strain>
    </source>
</reference>
<evidence type="ECO:0000256" key="6">
    <source>
        <dbReference type="HAMAP-Rule" id="MF_00227"/>
    </source>
</evidence>
<dbReference type="GO" id="GO:0001682">
    <property type="term" value="P:tRNA 5'-leader removal"/>
    <property type="evidence" value="ECO:0007669"/>
    <property type="project" value="UniProtKB-UniRule"/>
</dbReference>
<dbReference type="GO" id="GO:0030677">
    <property type="term" value="C:ribonuclease P complex"/>
    <property type="evidence" value="ECO:0007669"/>
    <property type="project" value="TreeGrafter"/>
</dbReference>
<comment type="function">
    <text evidence="6">RNaseP catalyzes the removal of the 5'-leader sequence from pre-tRNA to produce the mature 5'-terminus. It can also cleave other RNA substrates such as 4.5S RNA. The protein component plays an auxiliary but essential role in vivo by binding to the 5'-leader sequence and broadening the substrate specificity of the ribozyme.</text>
</comment>
<dbReference type="EC" id="3.1.26.5" evidence="6 7"/>
<dbReference type="AlphaFoldDB" id="A0A2G3PLX3"/>
<dbReference type="Pfam" id="PF00825">
    <property type="entry name" value="Ribonuclease_P"/>
    <property type="match status" value="1"/>
</dbReference>
<dbReference type="PANTHER" id="PTHR33992:SF1">
    <property type="entry name" value="RIBONUCLEASE P PROTEIN COMPONENT"/>
    <property type="match status" value="1"/>
</dbReference>
<comment type="similarity">
    <text evidence="6">Belongs to the RnpA family.</text>
</comment>
<evidence type="ECO:0000313" key="8">
    <source>
        <dbReference type="EMBL" id="PHV66791.1"/>
    </source>
</evidence>
<dbReference type="PANTHER" id="PTHR33992">
    <property type="entry name" value="RIBONUCLEASE P PROTEIN COMPONENT"/>
    <property type="match status" value="1"/>
</dbReference>
<evidence type="ECO:0000256" key="3">
    <source>
        <dbReference type="ARBA" id="ARBA00022759"/>
    </source>
</evidence>
<dbReference type="Proteomes" id="UP000225108">
    <property type="component" value="Unassembled WGS sequence"/>
</dbReference>
<comment type="subunit">
    <text evidence="6">Consists of a catalytic RNA component (M1 or rnpB) and a protein subunit.</text>
</comment>
<dbReference type="InterPro" id="IPR014721">
    <property type="entry name" value="Ribsml_uS5_D2-typ_fold_subgr"/>
</dbReference>
<keyword evidence="2 6" id="KW-0540">Nuclease</keyword>
<evidence type="ECO:0000256" key="7">
    <source>
        <dbReference type="NCBIfam" id="TIGR00188"/>
    </source>
</evidence>
<keyword evidence="5 6" id="KW-0694">RNA-binding</keyword>
<evidence type="ECO:0000256" key="2">
    <source>
        <dbReference type="ARBA" id="ARBA00022722"/>
    </source>
</evidence>
<comment type="catalytic activity">
    <reaction evidence="6">
        <text>Endonucleolytic cleavage of RNA, removing 5'-extranucleotides from tRNA precursor.</text>
        <dbReference type="EC" id="3.1.26.5"/>
    </reaction>
</comment>
<evidence type="ECO:0000256" key="5">
    <source>
        <dbReference type="ARBA" id="ARBA00022884"/>
    </source>
</evidence>
<dbReference type="HAMAP" id="MF_00227">
    <property type="entry name" value="RNase_P"/>
    <property type="match status" value="1"/>
</dbReference>
<accession>A0A2G3PLX3</accession>
<keyword evidence="3 6" id="KW-0255">Endonuclease</keyword>
<dbReference type="InterPro" id="IPR000100">
    <property type="entry name" value="RNase_P"/>
</dbReference>
<dbReference type="NCBIfam" id="TIGR00188">
    <property type="entry name" value="rnpA"/>
    <property type="match status" value="1"/>
</dbReference>
<keyword evidence="4 6" id="KW-0378">Hydrolase</keyword>
<organism evidence="8 9">
    <name type="scientific">Williamsia marianensis</name>
    <dbReference type="NCBI Taxonomy" id="85044"/>
    <lineage>
        <taxon>Bacteria</taxon>
        <taxon>Bacillati</taxon>
        <taxon>Actinomycetota</taxon>
        <taxon>Actinomycetes</taxon>
        <taxon>Mycobacteriales</taxon>
        <taxon>Nocardiaceae</taxon>
        <taxon>Williamsia</taxon>
    </lineage>
</organism>
<dbReference type="GO" id="GO:0042781">
    <property type="term" value="F:3'-tRNA processing endoribonuclease activity"/>
    <property type="evidence" value="ECO:0007669"/>
    <property type="project" value="TreeGrafter"/>
</dbReference>
<dbReference type="SUPFAM" id="SSF54211">
    <property type="entry name" value="Ribosomal protein S5 domain 2-like"/>
    <property type="match status" value="1"/>
</dbReference>
<protein>
    <recommendedName>
        <fullName evidence="6 7">Ribonuclease P protein component</fullName>
        <shortName evidence="6">RNase P protein</shortName>
        <shortName evidence="6">RNaseP protein</shortName>
        <ecNumber evidence="6 7">3.1.26.5</ecNumber>
    </recommendedName>
    <alternativeName>
        <fullName evidence="6">Protein C5</fullName>
    </alternativeName>
</protein>
<evidence type="ECO:0000313" key="9">
    <source>
        <dbReference type="Proteomes" id="UP000225108"/>
    </source>
</evidence>
<evidence type="ECO:0000256" key="1">
    <source>
        <dbReference type="ARBA" id="ARBA00022694"/>
    </source>
</evidence>
<gene>
    <name evidence="6 8" type="primary">rnpA</name>
    <name evidence="8" type="ORF">CSW57_11020</name>
</gene>
<dbReference type="GO" id="GO:0004526">
    <property type="term" value="F:ribonuclease P activity"/>
    <property type="evidence" value="ECO:0007669"/>
    <property type="project" value="UniProtKB-UniRule"/>
</dbReference>